<evidence type="ECO:0000256" key="2">
    <source>
        <dbReference type="ARBA" id="ARBA00022475"/>
    </source>
</evidence>
<dbReference type="InterPro" id="IPR001123">
    <property type="entry name" value="LeuE-type"/>
</dbReference>
<feature type="transmembrane region" description="Helical" evidence="6">
    <location>
        <begin position="154"/>
        <end position="180"/>
    </location>
</feature>
<dbReference type="RefSeq" id="WP_378281126.1">
    <property type="nucleotide sequence ID" value="NZ_JBHSON010000008.1"/>
</dbReference>
<dbReference type="PIRSF" id="PIRSF006324">
    <property type="entry name" value="LeuE"/>
    <property type="match status" value="1"/>
</dbReference>
<proteinExistence type="predicted"/>
<keyword evidence="4 6" id="KW-1133">Transmembrane helix</keyword>
<evidence type="ECO:0000256" key="1">
    <source>
        <dbReference type="ARBA" id="ARBA00004651"/>
    </source>
</evidence>
<feature type="transmembrane region" description="Helical" evidence="6">
    <location>
        <begin position="72"/>
        <end position="92"/>
    </location>
</feature>
<dbReference type="PANTHER" id="PTHR30086">
    <property type="entry name" value="ARGININE EXPORTER PROTEIN ARGO"/>
    <property type="match status" value="1"/>
</dbReference>
<reference evidence="8" key="1">
    <citation type="journal article" date="2019" name="Int. J. Syst. Evol. Microbiol.">
        <title>The Global Catalogue of Microorganisms (GCM) 10K type strain sequencing project: providing services to taxonomists for standard genome sequencing and annotation.</title>
        <authorList>
            <consortium name="The Broad Institute Genomics Platform"/>
            <consortium name="The Broad Institute Genome Sequencing Center for Infectious Disease"/>
            <person name="Wu L."/>
            <person name="Ma J."/>
        </authorList>
    </citation>
    <scope>NUCLEOTIDE SEQUENCE [LARGE SCALE GENOMIC DNA]</scope>
    <source>
        <strain evidence="8">KCTC 42087</strain>
    </source>
</reference>
<evidence type="ECO:0000313" key="7">
    <source>
        <dbReference type="EMBL" id="MFC5745502.1"/>
    </source>
</evidence>
<gene>
    <name evidence="7" type="ORF">ACFPZN_07785</name>
</gene>
<keyword evidence="2" id="KW-1003">Cell membrane</keyword>
<evidence type="ECO:0000256" key="3">
    <source>
        <dbReference type="ARBA" id="ARBA00022692"/>
    </source>
</evidence>
<dbReference type="EMBL" id="JBHSON010000008">
    <property type="protein sequence ID" value="MFC5745502.1"/>
    <property type="molecule type" value="Genomic_DNA"/>
</dbReference>
<keyword evidence="3 6" id="KW-0812">Transmembrane</keyword>
<feature type="transmembrane region" description="Helical" evidence="6">
    <location>
        <begin position="41"/>
        <end position="66"/>
    </location>
</feature>
<dbReference type="PANTHER" id="PTHR30086:SF20">
    <property type="entry name" value="ARGININE EXPORTER PROTEIN ARGO-RELATED"/>
    <property type="match status" value="1"/>
</dbReference>
<evidence type="ECO:0000256" key="4">
    <source>
        <dbReference type="ARBA" id="ARBA00022989"/>
    </source>
</evidence>
<evidence type="ECO:0000313" key="8">
    <source>
        <dbReference type="Proteomes" id="UP001596074"/>
    </source>
</evidence>
<sequence length="217" mass="22415">MVTSTALAGIVVVGLGLVLTPGPNMIYLVSRSVTQGRRAGLISLGGVATGFVAYVLAATAGLTAIFTLVPAIYTGIKVAGAAYLLWLAWQAVRPGGASAFAPKELPPDPPRRLFTMGLVTNLLNPKIAILYVSLLPQFVDPERGGVALQSLLLGLAHITVAIGVNGLIVLGAGSIAAFLARRPLWQRAQRYLMGSVLAGMALHLGLDRSRAAASVAP</sequence>
<keyword evidence="8" id="KW-1185">Reference proteome</keyword>
<name>A0ABW0ZSL5_9ACTN</name>
<evidence type="ECO:0000256" key="6">
    <source>
        <dbReference type="SAM" id="Phobius"/>
    </source>
</evidence>
<comment type="caution">
    <text evidence="7">The sequence shown here is derived from an EMBL/GenBank/DDBJ whole genome shotgun (WGS) entry which is preliminary data.</text>
</comment>
<evidence type="ECO:0000256" key="5">
    <source>
        <dbReference type="ARBA" id="ARBA00023136"/>
    </source>
</evidence>
<feature type="transmembrane region" description="Helical" evidence="6">
    <location>
        <begin position="6"/>
        <end position="29"/>
    </location>
</feature>
<protein>
    <submittedName>
        <fullName evidence="7">LysE family translocator</fullName>
    </submittedName>
</protein>
<accession>A0ABW0ZSL5</accession>
<dbReference type="Pfam" id="PF01810">
    <property type="entry name" value="LysE"/>
    <property type="match status" value="1"/>
</dbReference>
<keyword evidence="5 6" id="KW-0472">Membrane</keyword>
<dbReference type="Proteomes" id="UP001596074">
    <property type="component" value="Unassembled WGS sequence"/>
</dbReference>
<comment type="subcellular location">
    <subcellularLocation>
        <location evidence="1">Cell membrane</location>
        <topology evidence="1">Multi-pass membrane protein</topology>
    </subcellularLocation>
</comment>
<organism evidence="7 8">
    <name type="scientific">Actinomadura rugatobispora</name>
    <dbReference type="NCBI Taxonomy" id="1994"/>
    <lineage>
        <taxon>Bacteria</taxon>
        <taxon>Bacillati</taxon>
        <taxon>Actinomycetota</taxon>
        <taxon>Actinomycetes</taxon>
        <taxon>Streptosporangiales</taxon>
        <taxon>Thermomonosporaceae</taxon>
        <taxon>Actinomadura</taxon>
    </lineage>
</organism>